<reference evidence="1 2" key="1">
    <citation type="journal article" date="2016" name="Nat. Commun.">
        <title>Thousands of microbial genomes shed light on interconnected biogeochemical processes in an aquifer system.</title>
        <authorList>
            <person name="Anantharaman K."/>
            <person name="Brown C.T."/>
            <person name="Hug L.A."/>
            <person name="Sharon I."/>
            <person name="Castelle C.J."/>
            <person name="Probst A.J."/>
            <person name="Thomas B.C."/>
            <person name="Singh A."/>
            <person name="Wilkins M.J."/>
            <person name="Karaoz U."/>
            <person name="Brodie E.L."/>
            <person name="Williams K.H."/>
            <person name="Hubbard S.S."/>
            <person name="Banfield J.F."/>
        </authorList>
    </citation>
    <scope>NUCLEOTIDE SEQUENCE [LARGE SCALE GENOMIC DNA]</scope>
</reference>
<evidence type="ECO:0000313" key="2">
    <source>
        <dbReference type="Proteomes" id="UP000179005"/>
    </source>
</evidence>
<dbReference type="Gene3D" id="3.30.160.250">
    <property type="match status" value="1"/>
</dbReference>
<dbReference type="AlphaFoldDB" id="A0A1F4VGD8"/>
<dbReference type="Proteomes" id="UP000179005">
    <property type="component" value="Unassembled WGS sequence"/>
</dbReference>
<proteinExistence type="predicted"/>
<gene>
    <name evidence="1" type="ORF">A2797_00825</name>
</gene>
<dbReference type="EMBL" id="MEVC01000001">
    <property type="protein sequence ID" value="OGC56199.1"/>
    <property type="molecule type" value="Genomic_DNA"/>
</dbReference>
<name>A0A1F4VGD8_UNCKA</name>
<evidence type="ECO:0008006" key="3">
    <source>
        <dbReference type="Google" id="ProtNLM"/>
    </source>
</evidence>
<protein>
    <recommendedName>
        <fullName evidence="3">HicB-like antitoxin of toxin-antitoxin system domain-containing protein</fullName>
    </recommendedName>
</protein>
<comment type="caution">
    <text evidence="1">The sequence shown here is derived from an EMBL/GenBank/DDBJ whole genome shotgun (WGS) entry which is preliminary data.</text>
</comment>
<evidence type="ECO:0000313" key="1">
    <source>
        <dbReference type="EMBL" id="OGC56199.1"/>
    </source>
</evidence>
<dbReference type="InterPro" id="IPR035069">
    <property type="entry name" value="TTHA1013/TTHA0281-like"/>
</dbReference>
<organism evidence="1 2">
    <name type="scientific">candidate division WWE3 bacterium RIFCSPHIGHO2_01_FULL_48_15</name>
    <dbReference type="NCBI Taxonomy" id="1802619"/>
    <lineage>
        <taxon>Bacteria</taxon>
        <taxon>Katanobacteria</taxon>
    </lineage>
</organism>
<dbReference type="STRING" id="1802619.A2797_00825"/>
<dbReference type="SUPFAM" id="SSF143100">
    <property type="entry name" value="TTHA1013/TTHA0281-like"/>
    <property type="match status" value="1"/>
</dbReference>
<sequence length="154" mass="17626">MLKLSIGVRQVPNGGWWAYVEGLPNCDAPGQTPEEAISNLVDTMKGYFSALVKNAAKDLQEQTKAGKRDFEIELIYLPTWKKVAERFVLQELRCHPLPWKMEQDDWTFEVDASDGHIVATRMTHREAESIIKLAEEISANLRFNEDLIKGERDH</sequence>
<accession>A0A1F4VGD8</accession>